<proteinExistence type="inferred from homology"/>
<reference evidence="14" key="1">
    <citation type="submission" date="2019-11" db="EMBL/GenBank/DDBJ databases">
        <title>Genome sequence of Heliorestis convoluta strain HH, an alkaliphilic and minimalistic phototrophic bacterium from a soda lake in Egypt.</title>
        <authorList>
            <person name="Dewey E.D."/>
            <person name="Stokes L.M."/>
            <person name="Burchell B.M."/>
            <person name="Shaffer K.N."/>
            <person name="Huntington A.M."/>
            <person name="Baker J.M."/>
            <person name="Nadendla S."/>
            <person name="Giglio M.G."/>
            <person name="Touchman J.W."/>
            <person name="Blankenship R.E."/>
            <person name="Madigan M.T."/>
            <person name="Sattley W.M."/>
        </authorList>
    </citation>
    <scope>NUCLEOTIDE SEQUENCE [LARGE SCALE GENOMIC DNA]</scope>
    <source>
        <strain evidence="14">HH</strain>
    </source>
</reference>
<evidence type="ECO:0000256" key="4">
    <source>
        <dbReference type="ARBA" id="ARBA00022741"/>
    </source>
</evidence>
<evidence type="ECO:0000256" key="11">
    <source>
        <dbReference type="PIRSR" id="PIRSR001589-3"/>
    </source>
</evidence>
<keyword evidence="6 9" id="KW-0061">Asparagine biosynthesis</keyword>
<dbReference type="AlphaFoldDB" id="A0A5Q2N1X6"/>
<dbReference type="GO" id="GO:0004066">
    <property type="term" value="F:asparagine synthase (glutamine-hydrolyzing) activity"/>
    <property type="evidence" value="ECO:0007669"/>
    <property type="project" value="UniProtKB-EC"/>
</dbReference>
<feature type="domain" description="Glutamine amidotransferase type-2" evidence="12">
    <location>
        <begin position="2"/>
        <end position="218"/>
    </location>
</feature>
<feature type="binding site" evidence="10">
    <location>
        <position position="104"/>
    </location>
    <ligand>
        <name>L-glutamine</name>
        <dbReference type="ChEBI" id="CHEBI:58359"/>
    </ligand>
</feature>
<gene>
    <name evidence="13" type="primary">asnB</name>
    <name evidence="13" type="ORF">FTV88_3319</name>
</gene>
<evidence type="ECO:0000256" key="2">
    <source>
        <dbReference type="ARBA" id="ARBA00005752"/>
    </source>
</evidence>
<dbReference type="KEGG" id="hcv:FTV88_3319"/>
<dbReference type="NCBIfam" id="TIGR01536">
    <property type="entry name" value="asn_synth_AEB"/>
    <property type="match status" value="1"/>
</dbReference>
<feature type="active site" description="For GATase activity" evidence="9">
    <location>
        <position position="2"/>
    </location>
</feature>
<dbReference type="Gene3D" id="3.60.20.10">
    <property type="entry name" value="Glutamine Phosphoribosylpyrophosphate, subunit 1, domain 1"/>
    <property type="match status" value="1"/>
</dbReference>
<feature type="binding site" evidence="10">
    <location>
        <position position="295"/>
    </location>
    <ligand>
        <name>ATP</name>
        <dbReference type="ChEBI" id="CHEBI:30616"/>
    </ligand>
</feature>
<evidence type="ECO:0000256" key="10">
    <source>
        <dbReference type="PIRSR" id="PIRSR001589-2"/>
    </source>
</evidence>
<dbReference type="InterPro" id="IPR001962">
    <property type="entry name" value="Asn_synthase"/>
</dbReference>
<dbReference type="SUPFAM" id="SSF56235">
    <property type="entry name" value="N-terminal nucleophile aminohydrolases (Ntn hydrolases)"/>
    <property type="match status" value="1"/>
</dbReference>
<dbReference type="SUPFAM" id="SSF52402">
    <property type="entry name" value="Adenine nucleotide alpha hydrolases-like"/>
    <property type="match status" value="1"/>
</dbReference>
<dbReference type="GO" id="GO:0006529">
    <property type="term" value="P:asparagine biosynthetic process"/>
    <property type="evidence" value="ECO:0007669"/>
    <property type="project" value="UniProtKB-KW"/>
</dbReference>
<feature type="binding site" evidence="10">
    <location>
        <begin position="378"/>
        <end position="379"/>
    </location>
    <ligand>
        <name>ATP</name>
        <dbReference type="ChEBI" id="CHEBI:30616"/>
    </ligand>
</feature>
<evidence type="ECO:0000256" key="3">
    <source>
        <dbReference type="ARBA" id="ARBA00012737"/>
    </source>
</evidence>
<sequence>MCGIAGWFDSERDLRSKSASVELEKMVNHLSHRGPDASAQWQSQAVALGHSRLIVVDPAGGAQPMIRCQGNNKFVIVYNGELYNTPELRQDLVDAGYTFQSHSDTEVLLNAFIHWRQGAVERLNGIYAFAVWDVEKQSLFMARDRFGVKPLFYTQRGSAFLFASELKALLAHELIEPEVDVEGLAEIFALGPARTPGHGVFRDIKELKPGHALEINGQGKRIWPYWQLVSKEHEEDLEQTTSMVRELLEDAVTRQLVADVPICTFLSGGLDSSALTALAAQKYNLEGEKLRSFSVDYQDNERYFKAGDFQPDADRPWIERVSKHYGTDHRYVVINTEQLIESLYEAMRGRDLPGMADVDGSLLLFCKEVKKEATVALSGECADEVFGGYPWFHRQEILEKDQFPWSPLQADRFTFLSPQLRHEMKPEEYLSRRYRESIEEVPRLPGEESIEARRREIFYLNIQWFMANLLDRKDRMSMATGLEVRVPFCDHRLVEYAWNIPWSMKAWKGREKGLLRRALQGLLPDDVIERKKSPYPKTHHPVYRQTVIRQLQEVLHDSNSPLLALVDRNYLLSLLEREKQVEGTMERPWFGQLMTRPQFFAYLLQVNMWLQEYKVKIC</sequence>
<keyword evidence="5 10" id="KW-0067">ATP-binding</keyword>
<dbReference type="Pfam" id="PF00733">
    <property type="entry name" value="Asn_synthase"/>
    <property type="match status" value="1"/>
</dbReference>
<dbReference type="PIRSF" id="PIRSF001589">
    <property type="entry name" value="Asn_synthetase_glu-h"/>
    <property type="match status" value="1"/>
</dbReference>
<evidence type="ECO:0000259" key="12">
    <source>
        <dbReference type="PROSITE" id="PS51278"/>
    </source>
</evidence>
<organism evidence="13 14">
    <name type="scientific">Heliorestis convoluta</name>
    <dbReference type="NCBI Taxonomy" id="356322"/>
    <lineage>
        <taxon>Bacteria</taxon>
        <taxon>Bacillati</taxon>
        <taxon>Bacillota</taxon>
        <taxon>Clostridia</taxon>
        <taxon>Eubacteriales</taxon>
        <taxon>Heliobacteriaceae</taxon>
        <taxon>Heliorestis</taxon>
    </lineage>
</organism>
<evidence type="ECO:0000313" key="14">
    <source>
        <dbReference type="Proteomes" id="UP000366051"/>
    </source>
</evidence>
<comment type="catalytic activity">
    <reaction evidence="8">
        <text>L-aspartate + L-glutamine + ATP + H2O = L-asparagine + L-glutamate + AMP + diphosphate + H(+)</text>
        <dbReference type="Rhea" id="RHEA:12228"/>
        <dbReference type="ChEBI" id="CHEBI:15377"/>
        <dbReference type="ChEBI" id="CHEBI:15378"/>
        <dbReference type="ChEBI" id="CHEBI:29985"/>
        <dbReference type="ChEBI" id="CHEBI:29991"/>
        <dbReference type="ChEBI" id="CHEBI:30616"/>
        <dbReference type="ChEBI" id="CHEBI:33019"/>
        <dbReference type="ChEBI" id="CHEBI:58048"/>
        <dbReference type="ChEBI" id="CHEBI:58359"/>
        <dbReference type="ChEBI" id="CHEBI:456215"/>
        <dbReference type="EC" id="6.3.5.4"/>
    </reaction>
</comment>
<dbReference type="Gene3D" id="3.40.50.620">
    <property type="entry name" value="HUPs"/>
    <property type="match status" value="1"/>
</dbReference>
<evidence type="ECO:0000256" key="5">
    <source>
        <dbReference type="ARBA" id="ARBA00022840"/>
    </source>
</evidence>
<evidence type="ECO:0000256" key="6">
    <source>
        <dbReference type="ARBA" id="ARBA00022888"/>
    </source>
</evidence>
<accession>A0A5Q2N1X6</accession>
<dbReference type="CDD" id="cd00712">
    <property type="entry name" value="AsnB"/>
    <property type="match status" value="1"/>
</dbReference>
<evidence type="ECO:0000313" key="13">
    <source>
        <dbReference type="EMBL" id="QGG49384.1"/>
    </source>
</evidence>
<evidence type="ECO:0000256" key="1">
    <source>
        <dbReference type="ARBA" id="ARBA00005187"/>
    </source>
</evidence>
<dbReference type="Pfam" id="PF13537">
    <property type="entry name" value="GATase_7"/>
    <property type="match status" value="1"/>
</dbReference>
<dbReference type="InterPro" id="IPR014729">
    <property type="entry name" value="Rossmann-like_a/b/a_fold"/>
</dbReference>
<comment type="pathway">
    <text evidence="1">Amino-acid biosynthesis; L-asparagine biosynthesis; L-asparagine from L-aspartate (L-Gln route): step 1/1.</text>
</comment>
<dbReference type="GO" id="GO:0005524">
    <property type="term" value="F:ATP binding"/>
    <property type="evidence" value="ECO:0007669"/>
    <property type="project" value="UniProtKB-KW"/>
</dbReference>
<dbReference type="PANTHER" id="PTHR43284:SF1">
    <property type="entry name" value="ASPARAGINE SYNTHETASE"/>
    <property type="match status" value="1"/>
</dbReference>
<dbReference type="EC" id="6.3.5.4" evidence="3"/>
<evidence type="ECO:0000256" key="9">
    <source>
        <dbReference type="PIRSR" id="PIRSR001589-1"/>
    </source>
</evidence>
<dbReference type="OrthoDB" id="9763290at2"/>
<dbReference type="EMBL" id="CP045875">
    <property type="protein sequence ID" value="QGG49384.1"/>
    <property type="molecule type" value="Genomic_DNA"/>
</dbReference>
<keyword evidence="13" id="KW-0436">Ligase</keyword>
<keyword evidence="14" id="KW-1185">Reference proteome</keyword>
<dbReference type="Proteomes" id="UP000366051">
    <property type="component" value="Chromosome"/>
</dbReference>
<dbReference type="PROSITE" id="PS51278">
    <property type="entry name" value="GATASE_TYPE_2"/>
    <property type="match status" value="1"/>
</dbReference>
<dbReference type="InterPro" id="IPR051786">
    <property type="entry name" value="ASN_synthetase/amidase"/>
</dbReference>
<feature type="site" description="Important for beta-aspartyl-AMP intermediate formation" evidence="11">
    <location>
        <position position="380"/>
    </location>
</feature>
<comment type="similarity">
    <text evidence="2">Belongs to the asparagine synthetase family.</text>
</comment>
<protein>
    <recommendedName>
        <fullName evidence="3">asparagine synthase (glutamine-hydrolyzing)</fullName>
        <ecNumber evidence="3">6.3.5.4</ecNumber>
    </recommendedName>
</protein>
<evidence type="ECO:0000256" key="7">
    <source>
        <dbReference type="ARBA" id="ARBA00022962"/>
    </source>
</evidence>
<dbReference type="RefSeq" id="WP_153726382.1">
    <property type="nucleotide sequence ID" value="NZ_CP045875.1"/>
</dbReference>
<keyword evidence="7 9" id="KW-0315">Glutamine amidotransferase</keyword>
<name>A0A5Q2N1X6_9FIRM</name>
<keyword evidence="4 10" id="KW-0547">Nucleotide-binding</keyword>
<dbReference type="InterPro" id="IPR029055">
    <property type="entry name" value="Ntn_hydrolases_N"/>
</dbReference>
<dbReference type="InterPro" id="IPR006426">
    <property type="entry name" value="Asn_synth_AEB"/>
</dbReference>
<dbReference type="PANTHER" id="PTHR43284">
    <property type="entry name" value="ASPARAGINE SYNTHETASE (GLUTAMINE-HYDROLYZING)"/>
    <property type="match status" value="1"/>
</dbReference>
<keyword evidence="9" id="KW-0028">Amino-acid biosynthesis</keyword>
<dbReference type="InterPro" id="IPR017932">
    <property type="entry name" value="GATase_2_dom"/>
</dbReference>
<dbReference type="GO" id="GO:0005829">
    <property type="term" value="C:cytosol"/>
    <property type="evidence" value="ECO:0007669"/>
    <property type="project" value="TreeGrafter"/>
</dbReference>
<evidence type="ECO:0000256" key="8">
    <source>
        <dbReference type="ARBA" id="ARBA00048741"/>
    </source>
</evidence>
<dbReference type="CDD" id="cd01991">
    <property type="entry name" value="Asn_synthase_B_C"/>
    <property type="match status" value="1"/>
</dbReference>
<dbReference type="InterPro" id="IPR033738">
    <property type="entry name" value="AsnB_N"/>
</dbReference>